<protein>
    <submittedName>
        <fullName evidence="9">RNA polymerase-binding transcription factor DksA</fullName>
    </submittedName>
</protein>
<accession>A0A8J3G2Q7</accession>
<feature type="domain" description="DnaK suppressor protein DksA N-terminal" evidence="8">
    <location>
        <begin position="32"/>
        <end position="101"/>
    </location>
</feature>
<evidence type="ECO:0000256" key="4">
    <source>
        <dbReference type="ARBA" id="ARBA00022833"/>
    </source>
</evidence>
<organism evidence="9 10">
    <name type="scientific">Algimonas arctica</name>
    <dbReference type="NCBI Taxonomy" id="1479486"/>
    <lineage>
        <taxon>Bacteria</taxon>
        <taxon>Pseudomonadati</taxon>
        <taxon>Pseudomonadota</taxon>
        <taxon>Alphaproteobacteria</taxon>
        <taxon>Maricaulales</taxon>
        <taxon>Robiginitomaculaceae</taxon>
        <taxon>Algimonas</taxon>
    </lineage>
</organism>
<evidence type="ECO:0000256" key="3">
    <source>
        <dbReference type="ARBA" id="ARBA00022771"/>
    </source>
</evidence>
<dbReference type="PANTHER" id="PTHR33823">
    <property type="entry name" value="RNA POLYMERASE-BINDING TRANSCRIPTION FACTOR DKSA-RELATED"/>
    <property type="match status" value="1"/>
</dbReference>
<reference evidence="9" key="1">
    <citation type="journal article" date="2014" name="Int. J. Syst. Evol. Microbiol.">
        <title>Complete genome sequence of Corynebacterium casei LMG S-19264T (=DSM 44701T), isolated from a smear-ripened cheese.</title>
        <authorList>
            <consortium name="US DOE Joint Genome Institute (JGI-PGF)"/>
            <person name="Walter F."/>
            <person name="Albersmeier A."/>
            <person name="Kalinowski J."/>
            <person name="Ruckert C."/>
        </authorList>
    </citation>
    <scope>NUCLEOTIDE SEQUENCE</scope>
    <source>
        <strain evidence="9">KCTC 32513</strain>
    </source>
</reference>
<dbReference type="Proteomes" id="UP000634004">
    <property type="component" value="Unassembled WGS sequence"/>
</dbReference>
<evidence type="ECO:0000256" key="2">
    <source>
        <dbReference type="ARBA" id="ARBA00022723"/>
    </source>
</evidence>
<dbReference type="InterPro" id="IPR037187">
    <property type="entry name" value="DnaK_N"/>
</dbReference>
<sequence>MAKKKSTTTKTVAVPNDYVPGDDEKFMNDRMREYFRRKLLAWREEITAQTRGTVEYLQGERVNHPDPTDVATYNADRQLELRTKDRLRKLVRKIDSAMARIEDGTYGYCEETGDPISPRRLDARPIATLSLEAQEMHERGERLRAG</sequence>
<evidence type="ECO:0000259" key="8">
    <source>
        <dbReference type="Pfam" id="PF21157"/>
    </source>
</evidence>
<keyword evidence="10" id="KW-1185">Reference proteome</keyword>
<dbReference type="PROSITE" id="PS51128">
    <property type="entry name" value="ZF_DKSA_2"/>
    <property type="match status" value="1"/>
</dbReference>
<evidence type="ECO:0000256" key="5">
    <source>
        <dbReference type="PROSITE-ProRule" id="PRU00510"/>
    </source>
</evidence>
<dbReference type="InterPro" id="IPR020458">
    <property type="entry name" value="Znf_DskA_TraR_CS"/>
</dbReference>
<feature type="region of interest" description="Disordered" evidence="6">
    <location>
        <begin position="1"/>
        <end position="23"/>
    </location>
</feature>
<evidence type="ECO:0000259" key="7">
    <source>
        <dbReference type="Pfam" id="PF01258"/>
    </source>
</evidence>
<feature type="zinc finger region" description="dksA C4-type" evidence="5">
    <location>
        <begin position="109"/>
        <end position="133"/>
    </location>
</feature>
<gene>
    <name evidence="9" type="primary">dksA</name>
    <name evidence="9" type="ORF">GCM10009069_20630</name>
</gene>
<reference evidence="9" key="2">
    <citation type="submission" date="2020-09" db="EMBL/GenBank/DDBJ databases">
        <authorList>
            <person name="Sun Q."/>
            <person name="Kim S."/>
        </authorList>
    </citation>
    <scope>NUCLEOTIDE SEQUENCE</scope>
    <source>
        <strain evidence="9">KCTC 32513</strain>
    </source>
</reference>
<dbReference type="Pfam" id="PF01258">
    <property type="entry name" value="zf-dskA_traR"/>
    <property type="match status" value="1"/>
</dbReference>
<keyword evidence="4" id="KW-0862">Zinc</keyword>
<keyword evidence="2" id="KW-0479">Metal-binding</keyword>
<dbReference type="PROSITE" id="PS01102">
    <property type="entry name" value="ZF_DKSA_1"/>
    <property type="match status" value="1"/>
</dbReference>
<dbReference type="SUPFAM" id="SSF109635">
    <property type="entry name" value="DnaK suppressor protein DksA, alpha-hairpin domain"/>
    <property type="match status" value="1"/>
</dbReference>
<dbReference type="NCBIfam" id="TIGR02420">
    <property type="entry name" value="dksA"/>
    <property type="match status" value="1"/>
</dbReference>
<keyword evidence="1" id="KW-0963">Cytoplasm</keyword>
<dbReference type="InterPro" id="IPR012784">
    <property type="entry name" value="DksA_RNA_pol-bd"/>
</dbReference>
<dbReference type="PANTHER" id="PTHR33823:SF2">
    <property type="entry name" value="RNA POLYMERASE-BINDING TRANSCRIPTION FACTOR DKSA"/>
    <property type="match status" value="1"/>
</dbReference>
<dbReference type="Pfam" id="PF21157">
    <property type="entry name" value="DksA_N"/>
    <property type="match status" value="1"/>
</dbReference>
<dbReference type="AlphaFoldDB" id="A0A8J3G2Q7"/>
<proteinExistence type="predicted"/>
<evidence type="ECO:0000313" key="10">
    <source>
        <dbReference type="Proteomes" id="UP000634004"/>
    </source>
</evidence>
<keyword evidence="3" id="KW-0863">Zinc-finger</keyword>
<evidence type="ECO:0000313" key="9">
    <source>
        <dbReference type="EMBL" id="GHA97606.1"/>
    </source>
</evidence>
<name>A0A8J3G2Q7_9PROT</name>
<dbReference type="RefSeq" id="WP_189498133.1">
    <property type="nucleotide sequence ID" value="NZ_BMZH01000008.1"/>
</dbReference>
<feature type="domain" description="Zinc finger DksA/TraR C4-type" evidence="7">
    <location>
        <begin position="104"/>
        <end position="139"/>
    </location>
</feature>
<dbReference type="EMBL" id="BMZH01000008">
    <property type="protein sequence ID" value="GHA97606.1"/>
    <property type="molecule type" value="Genomic_DNA"/>
</dbReference>
<evidence type="ECO:0000256" key="1">
    <source>
        <dbReference type="ARBA" id="ARBA00022490"/>
    </source>
</evidence>
<dbReference type="GO" id="GO:0008270">
    <property type="term" value="F:zinc ion binding"/>
    <property type="evidence" value="ECO:0007669"/>
    <property type="project" value="UniProtKB-KW"/>
</dbReference>
<dbReference type="Gene3D" id="1.20.120.910">
    <property type="entry name" value="DksA, coiled-coil domain"/>
    <property type="match status" value="1"/>
</dbReference>
<dbReference type="InterPro" id="IPR048489">
    <property type="entry name" value="DksA_N"/>
</dbReference>
<dbReference type="SUPFAM" id="SSF57716">
    <property type="entry name" value="Glucocorticoid receptor-like (DNA-binding domain)"/>
    <property type="match status" value="1"/>
</dbReference>
<evidence type="ECO:0000256" key="6">
    <source>
        <dbReference type="SAM" id="MobiDB-lite"/>
    </source>
</evidence>
<dbReference type="InterPro" id="IPR000962">
    <property type="entry name" value="Znf_DskA_TraR"/>
</dbReference>
<comment type="caution">
    <text evidence="9">The sequence shown here is derived from an EMBL/GenBank/DDBJ whole genome shotgun (WGS) entry which is preliminary data.</text>
</comment>